<keyword evidence="1" id="KW-0547">Nucleotide-binding</keyword>
<evidence type="ECO:0000259" key="4">
    <source>
        <dbReference type="PROSITE" id="PS50011"/>
    </source>
</evidence>
<feature type="domain" description="Protein kinase" evidence="4">
    <location>
        <begin position="77"/>
        <end position="403"/>
    </location>
</feature>
<dbReference type="PANTHER" id="PTHR24346">
    <property type="entry name" value="MAP/MICROTUBULE AFFINITY-REGULATING KINASE"/>
    <property type="match status" value="1"/>
</dbReference>
<evidence type="ECO:0000256" key="2">
    <source>
        <dbReference type="ARBA" id="ARBA00022840"/>
    </source>
</evidence>
<dbReference type="EMBL" id="KV417291">
    <property type="protein sequence ID" value="KZO95063.1"/>
    <property type="molecule type" value="Genomic_DNA"/>
</dbReference>
<name>A0A167KVQ3_CALVF</name>
<dbReference type="GO" id="GO:0005524">
    <property type="term" value="F:ATP binding"/>
    <property type="evidence" value="ECO:0007669"/>
    <property type="project" value="UniProtKB-KW"/>
</dbReference>
<reference evidence="5 6" key="1">
    <citation type="journal article" date="2016" name="Mol. Biol. Evol.">
        <title>Comparative Genomics of Early-Diverging Mushroom-Forming Fungi Provides Insights into the Origins of Lignocellulose Decay Capabilities.</title>
        <authorList>
            <person name="Nagy L.G."/>
            <person name="Riley R."/>
            <person name="Tritt A."/>
            <person name="Adam C."/>
            <person name="Daum C."/>
            <person name="Floudas D."/>
            <person name="Sun H."/>
            <person name="Yadav J.S."/>
            <person name="Pangilinan J."/>
            <person name="Larsson K.H."/>
            <person name="Matsuura K."/>
            <person name="Barry K."/>
            <person name="Labutti K."/>
            <person name="Kuo R."/>
            <person name="Ohm R.A."/>
            <person name="Bhattacharya S.S."/>
            <person name="Shirouzu T."/>
            <person name="Yoshinaga Y."/>
            <person name="Martin F.M."/>
            <person name="Grigoriev I.V."/>
            <person name="Hibbett D.S."/>
        </authorList>
    </citation>
    <scope>NUCLEOTIDE SEQUENCE [LARGE SCALE GENOMIC DNA]</scope>
    <source>
        <strain evidence="5 6">TUFC12733</strain>
    </source>
</reference>
<dbReference type="PANTHER" id="PTHR24346:SF51">
    <property type="entry name" value="PAS DOMAIN-CONTAINING SERINE_THREONINE-PROTEIN KINASE"/>
    <property type="match status" value="1"/>
</dbReference>
<keyword evidence="6" id="KW-1185">Reference proteome</keyword>
<dbReference type="AlphaFoldDB" id="A0A167KVQ3"/>
<proteinExistence type="predicted"/>
<dbReference type="InterPro" id="IPR000719">
    <property type="entry name" value="Prot_kinase_dom"/>
</dbReference>
<dbReference type="GO" id="GO:0045719">
    <property type="term" value="P:negative regulation of glycogen biosynthetic process"/>
    <property type="evidence" value="ECO:0007669"/>
    <property type="project" value="TreeGrafter"/>
</dbReference>
<dbReference type="GO" id="GO:0004674">
    <property type="term" value="F:protein serine/threonine kinase activity"/>
    <property type="evidence" value="ECO:0007669"/>
    <property type="project" value="TreeGrafter"/>
</dbReference>
<dbReference type="STRING" id="1330018.A0A167KVQ3"/>
<keyword evidence="2" id="KW-0067">ATP-binding</keyword>
<protein>
    <submittedName>
        <fullName evidence="5">Kinase-like protein</fullName>
    </submittedName>
</protein>
<dbReference type="Pfam" id="PF00069">
    <property type="entry name" value="Pkinase"/>
    <property type="match status" value="1"/>
</dbReference>
<dbReference type="OrthoDB" id="5987198at2759"/>
<keyword evidence="5" id="KW-0418">Kinase</keyword>
<gene>
    <name evidence="5" type="ORF">CALVIDRAFT_500761</name>
</gene>
<evidence type="ECO:0000256" key="3">
    <source>
        <dbReference type="SAM" id="MobiDB-lite"/>
    </source>
</evidence>
<keyword evidence="5" id="KW-0808">Transferase</keyword>
<feature type="region of interest" description="Disordered" evidence="3">
    <location>
        <begin position="1"/>
        <end position="33"/>
    </location>
</feature>
<evidence type="ECO:0000313" key="5">
    <source>
        <dbReference type="EMBL" id="KZO95063.1"/>
    </source>
</evidence>
<organism evidence="5 6">
    <name type="scientific">Calocera viscosa (strain TUFC12733)</name>
    <dbReference type="NCBI Taxonomy" id="1330018"/>
    <lineage>
        <taxon>Eukaryota</taxon>
        <taxon>Fungi</taxon>
        <taxon>Dikarya</taxon>
        <taxon>Basidiomycota</taxon>
        <taxon>Agaricomycotina</taxon>
        <taxon>Dacrymycetes</taxon>
        <taxon>Dacrymycetales</taxon>
        <taxon>Dacrymycetaceae</taxon>
        <taxon>Calocera</taxon>
    </lineage>
</organism>
<sequence length="425" mass="48832">MTDPRRIIETAAAQAWPRPPKPDTQAAPGAESTANAPWSIVIPEVAEDPHAPNAPYPLTIAERNWVRLFETLENGGYRLRPRYRPGWVGSWVGTKKDPDRSEDSIRVGSVPTIMDAVRTSDGAQVLLKMWNNDSRDGPEISILRYFSDPSRVADPRNHCVPLLDSFAIGGTEEFFKKIMVESLLRDWRYPPFVMVAEALSFIRQTLEGLEFMHEHRVSHGDIHSGNIMMDPKDLFPNGFHGAFNWSYRAREMEKGVRRRTRLQVPIKYYYIDFGSSVQFAQPRNKYLVVPGWTAWQSLEMARGQDNPYDPFKADVYCLGLTLLTEINKRTGLEFVIPTLIGMISENPDDRPTIKELNMSFQAMLAGLTPRQMRKRIGWPDDGVPLGHIGDWAEYVRVLGHSYWYGLPKDILPEKRDSWWKRFKFH</sequence>
<dbReference type="GO" id="GO:0005829">
    <property type="term" value="C:cytosol"/>
    <property type="evidence" value="ECO:0007669"/>
    <property type="project" value="TreeGrafter"/>
</dbReference>
<dbReference type="GO" id="GO:0005634">
    <property type="term" value="C:nucleus"/>
    <property type="evidence" value="ECO:0007669"/>
    <property type="project" value="TreeGrafter"/>
</dbReference>
<dbReference type="SUPFAM" id="SSF56112">
    <property type="entry name" value="Protein kinase-like (PK-like)"/>
    <property type="match status" value="1"/>
</dbReference>
<dbReference type="Gene3D" id="1.10.510.10">
    <property type="entry name" value="Transferase(Phosphotransferase) domain 1"/>
    <property type="match status" value="1"/>
</dbReference>
<dbReference type="Proteomes" id="UP000076738">
    <property type="component" value="Unassembled WGS sequence"/>
</dbReference>
<accession>A0A167KVQ3</accession>
<dbReference type="PROSITE" id="PS50011">
    <property type="entry name" value="PROTEIN_KINASE_DOM"/>
    <property type="match status" value="1"/>
</dbReference>
<evidence type="ECO:0000256" key="1">
    <source>
        <dbReference type="ARBA" id="ARBA00022741"/>
    </source>
</evidence>
<dbReference type="InterPro" id="IPR011009">
    <property type="entry name" value="Kinase-like_dom_sf"/>
</dbReference>
<evidence type="ECO:0000313" key="6">
    <source>
        <dbReference type="Proteomes" id="UP000076738"/>
    </source>
</evidence>
<dbReference type="SMART" id="SM00220">
    <property type="entry name" value="S_TKc"/>
    <property type="match status" value="1"/>
</dbReference>
<dbReference type="GO" id="GO:0035556">
    <property type="term" value="P:intracellular signal transduction"/>
    <property type="evidence" value="ECO:0007669"/>
    <property type="project" value="TreeGrafter"/>
</dbReference>